<dbReference type="InterPro" id="IPR029030">
    <property type="entry name" value="Caspase-like_dom_sf"/>
</dbReference>
<proteinExistence type="inferred from homology"/>
<dbReference type="SMART" id="SM00115">
    <property type="entry name" value="CASc"/>
    <property type="match status" value="1"/>
</dbReference>
<dbReference type="PANTHER" id="PTHR10903:SF188">
    <property type="entry name" value="GTPASE IMAP FAMILY MEMBER 2-LIKE-RELATED"/>
    <property type="match status" value="1"/>
</dbReference>
<dbReference type="InterPro" id="IPR002138">
    <property type="entry name" value="Pept_C14_p10"/>
</dbReference>
<reference evidence="10 11" key="1">
    <citation type="journal article" date="2023" name="Sci. Data">
        <title>Genome assembly of the Korean intertidal mud-creeper Batillaria attramentaria.</title>
        <authorList>
            <person name="Patra A.K."/>
            <person name="Ho P.T."/>
            <person name="Jun S."/>
            <person name="Lee S.J."/>
            <person name="Kim Y."/>
            <person name="Won Y.J."/>
        </authorList>
    </citation>
    <scope>NUCLEOTIDE SEQUENCE [LARGE SCALE GENOMIC DNA]</scope>
    <source>
        <strain evidence="10">Wonlab-2016</strain>
    </source>
</reference>
<feature type="non-terminal residue" evidence="10">
    <location>
        <position position="1"/>
    </location>
</feature>
<dbReference type="Gene3D" id="3.40.50.1460">
    <property type="match status" value="1"/>
</dbReference>
<dbReference type="Gene3D" id="3.30.70.1470">
    <property type="entry name" value="Caspase-like"/>
    <property type="match status" value="1"/>
</dbReference>
<comment type="caution">
    <text evidence="10">The sequence shown here is derived from an EMBL/GenBank/DDBJ whole genome shotgun (WGS) entry which is preliminary data.</text>
</comment>
<comment type="similarity">
    <text evidence="2 5">Belongs to the peptidase C14A family.</text>
</comment>
<evidence type="ECO:0000256" key="2">
    <source>
        <dbReference type="ARBA" id="ARBA00010134"/>
    </source>
</evidence>
<evidence type="ECO:0000259" key="9">
    <source>
        <dbReference type="PROSITE" id="PS51720"/>
    </source>
</evidence>
<dbReference type="SUPFAM" id="SSF52540">
    <property type="entry name" value="P-loop containing nucleoside triphosphate hydrolases"/>
    <property type="match status" value="1"/>
</dbReference>
<feature type="domain" description="Caspase family p10" evidence="7">
    <location>
        <begin position="81"/>
        <end position="164"/>
    </location>
</feature>
<dbReference type="PANTHER" id="PTHR10903">
    <property type="entry name" value="GTPASE, IMAP FAMILY MEMBER-RELATED"/>
    <property type="match status" value="1"/>
</dbReference>
<feature type="domain" description="AIG1-type G" evidence="9">
    <location>
        <begin position="165"/>
        <end position="381"/>
    </location>
</feature>
<sequence length="381" mass="42262">VAGITQQIQQMGTGRPQSAVPCYKMEAVPRGHCVIINNKTFHRDPPSRNPALETRHGTDVDRGYPELETDATSLGKEQKLIPNEADFLLAYSTVPGFVSYRNATQGSWFIGKLTELLNKHAHDHDIMDILTMVKHEVGKTTGRDGVMQAPATLTALRKKVYISPHAGLRVLLLGKTGAAKSSLGNTLLGRTAFRAEGGNQPITLQCQREEEIRGKENVLLETSSLQITDTPGLCDTHRSELDISRELLNGLTLTAPGPHVILMVLRCDRRFIQEEREAYWSLKTLLGPGICNHMICIFNGMDTYEDYDDDGGSTIGEDACSRGRLGLREECREMLKQELQRSSSALQQVLDDAGGRYMGMNNNASRDIRDRQAQDLITKML</sequence>
<dbReference type="Pfam" id="PF04548">
    <property type="entry name" value="AIG1"/>
    <property type="match status" value="1"/>
</dbReference>
<dbReference type="Gene3D" id="3.40.50.300">
    <property type="entry name" value="P-loop containing nucleotide triphosphate hydrolases"/>
    <property type="match status" value="1"/>
</dbReference>
<dbReference type="InterPro" id="IPR001309">
    <property type="entry name" value="Pept_C14_p20"/>
</dbReference>
<accession>A0ABD0JZB1</accession>
<evidence type="ECO:0008006" key="12">
    <source>
        <dbReference type="Google" id="ProtNLM"/>
    </source>
</evidence>
<keyword evidence="4" id="KW-0342">GTP-binding</keyword>
<evidence type="ECO:0000256" key="1">
    <source>
        <dbReference type="ARBA" id="ARBA00008535"/>
    </source>
</evidence>
<dbReference type="GO" id="GO:0005525">
    <property type="term" value="F:GTP binding"/>
    <property type="evidence" value="ECO:0007669"/>
    <property type="project" value="UniProtKB-KW"/>
</dbReference>
<name>A0ABD0JZB1_9CAEN</name>
<feature type="region of interest" description="Disordered" evidence="6">
    <location>
        <begin position="39"/>
        <end position="58"/>
    </location>
</feature>
<dbReference type="PROSITE" id="PS50207">
    <property type="entry name" value="CASPASE_P10"/>
    <property type="match status" value="1"/>
</dbReference>
<feature type="domain" description="Caspase family p20" evidence="8">
    <location>
        <begin position="29"/>
        <end position="61"/>
    </location>
</feature>
<dbReference type="InterPro" id="IPR011600">
    <property type="entry name" value="Pept_C14_caspase"/>
</dbReference>
<dbReference type="InterPro" id="IPR045058">
    <property type="entry name" value="GIMA/IAN/Toc"/>
</dbReference>
<evidence type="ECO:0000256" key="3">
    <source>
        <dbReference type="ARBA" id="ARBA00022741"/>
    </source>
</evidence>
<gene>
    <name evidence="10" type="ORF">BaRGS_00028697</name>
</gene>
<dbReference type="InterPro" id="IPR027417">
    <property type="entry name" value="P-loop_NTPase"/>
</dbReference>
<dbReference type="Proteomes" id="UP001519460">
    <property type="component" value="Unassembled WGS sequence"/>
</dbReference>
<evidence type="ECO:0000256" key="6">
    <source>
        <dbReference type="SAM" id="MobiDB-lite"/>
    </source>
</evidence>
<dbReference type="EMBL" id="JACVVK020000289">
    <property type="protein sequence ID" value="KAK7480060.1"/>
    <property type="molecule type" value="Genomic_DNA"/>
</dbReference>
<evidence type="ECO:0000256" key="5">
    <source>
        <dbReference type="RuleBase" id="RU003971"/>
    </source>
</evidence>
<feature type="non-terminal residue" evidence="10">
    <location>
        <position position="381"/>
    </location>
</feature>
<dbReference type="Pfam" id="PF00656">
    <property type="entry name" value="Peptidase_C14"/>
    <property type="match status" value="1"/>
</dbReference>
<dbReference type="SUPFAM" id="SSF52129">
    <property type="entry name" value="Caspase-like"/>
    <property type="match status" value="1"/>
</dbReference>
<evidence type="ECO:0000259" key="7">
    <source>
        <dbReference type="PROSITE" id="PS50207"/>
    </source>
</evidence>
<dbReference type="PROSITE" id="PS51720">
    <property type="entry name" value="G_AIG1"/>
    <property type="match status" value="1"/>
</dbReference>
<dbReference type="PROSITE" id="PS50208">
    <property type="entry name" value="CASPASE_P20"/>
    <property type="match status" value="1"/>
</dbReference>
<organism evidence="10 11">
    <name type="scientific">Batillaria attramentaria</name>
    <dbReference type="NCBI Taxonomy" id="370345"/>
    <lineage>
        <taxon>Eukaryota</taxon>
        <taxon>Metazoa</taxon>
        <taxon>Spiralia</taxon>
        <taxon>Lophotrochozoa</taxon>
        <taxon>Mollusca</taxon>
        <taxon>Gastropoda</taxon>
        <taxon>Caenogastropoda</taxon>
        <taxon>Sorbeoconcha</taxon>
        <taxon>Cerithioidea</taxon>
        <taxon>Batillariidae</taxon>
        <taxon>Batillaria</taxon>
    </lineage>
</organism>
<dbReference type="InterPro" id="IPR006703">
    <property type="entry name" value="G_AIG1"/>
</dbReference>
<evidence type="ECO:0000256" key="4">
    <source>
        <dbReference type="ARBA" id="ARBA00023134"/>
    </source>
</evidence>
<protein>
    <recommendedName>
        <fullName evidence="12">AIG1-type G domain-containing protein</fullName>
    </recommendedName>
</protein>
<dbReference type="InterPro" id="IPR015917">
    <property type="entry name" value="Pept_C14A"/>
</dbReference>
<evidence type="ECO:0000259" key="8">
    <source>
        <dbReference type="PROSITE" id="PS50208"/>
    </source>
</evidence>
<evidence type="ECO:0000313" key="11">
    <source>
        <dbReference type="Proteomes" id="UP001519460"/>
    </source>
</evidence>
<evidence type="ECO:0000313" key="10">
    <source>
        <dbReference type="EMBL" id="KAK7480060.1"/>
    </source>
</evidence>
<keyword evidence="11" id="KW-1185">Reference proteome</keyword>
<comment type="similarity">
    <text evidence="1">Belongs to the TRAFAC class TrmE-Era-EngA-EngB-Septin-like GTPase superfamily. AIG1/Toc34/Toc159-like paraseptin GTPase family. IAN subfamily.</text>
</comment>
<dbReference type="AlphaFoldDB" id="A0ABD0JZB1"/>
<keyword evidence="3" id="KW-0547">Nucleotide-binding</keyword>